<dbReference type="EMBL" id="JACJVN010000021">
    <property type="protein sequence ID" value="MBB6676759.1"/>
    <property type="molecule type" value="Genomic_DNA"/>
</dbReference>
<accession>A0A841T9M9</accession>
<reference evidence="7 8" key="1">
    <citation type="submission" date="2020-08" db="EMBL/GenBank/DDBJ databases">
        <title>Cohnella phylogeny.</title>
        <authorList>
            <person name="Dunlap C."/>
        </authorList>
    </citation>
    <scope>NUCLEOTIDE SEQUENCE [LARGE SCALE GENOMIC DNA]</scope>
    <source>
        <strain evidence="7 8">DSM 103658</strain>
    </source>
</reference>
<dbReference type="Pfam" id="PF03899">
    <property type="entry name" value="ATP-synt_I"/>
    <property type="match status" value="1"/>
</dbReference>
<evidence type="ECO:0000313" key="7">
    <source>
        <dbReference type="EMBL" id="MBB6676759.1"/>
    </source>
</evidence>
<evidence type="ECO:0000256" key="6">
    <source>
        <dbReference type="SAM" id="Phobius"/>
    </source>
</evidence>
<proteinExistence type="predicted"/>
<gene>
    <name evidence="7" type="ORF">H4Q31_05375</name>
</gene>
<name>A0A841T9M9_9BACL</name>
<keyword evidence="8" id="KW-1185">Reference proteome</keyword>
<evidence type="ECO:0000256" key="4">
    <source>
        <dbReference type="ARBA" id="ARBA00022989"/>
    </source>
</evidence>
<protein>
    <submittedName>
        <fullName evidence="7">ATP synthase subunit I</fullName>
    </submittedName>
</protein>
<evidence type="ECO:0000313" key="8">
    <source>
        <dbReference type="Proteomes" id="UP000574133"/>
    </source>
</evidence>
<dbReference type="GO" id="GO:0005886">
    <property type="term" value="C:plasma membrane"/>
    <property type="evidence" value="ECO:0007669"/>
    <property type="project" value="UniProtKB-SubCell"/>
</dbReference>
<keyword evidence="3 6" id="KW-0812">Transmembrane</keyword>
<feature type="transmembrane region" description="Helical" evidence="6">
    <location>
        <begin position="12"/>
        <end position="29"/>
    </location>
</feature>
<evidence type="ECO:0000256" key="1">
    <source>
        <dbReference type="ARBA" id="ARBA00004651"/>
    </source>
</evidence>
<feature type="transmembrane region" description="Helical" evidence="6">
    <location>
        <begin position="35"/>
        <end position="55"/>
    </location>
</feature>
<keyword evidence="2" id="KW-1003">Cell membrane</keyword>
<dbReference type="RefSeq" id="WP_185178041.1">
    <property type="nucleotide sequence ID" value="NZ_CBCSEP010000003.1"/>
</dbReference>
<feature type="transmembrane region" description="Helical" evidence="6">
    <location>
        <begin position="76"/>
        <end position="94"/>
    </location>
</feature>
<comment type="subcellular location">
    <subcellularLocation>
        <location evidence="1">Cell membrane</location>
        <topology evidence="1">Multi-pass membrane protein</topology>
    </subcellularLocation>
</comment>
<dbReference type="Proteomes" id="UP000574133">
    <property type="component" value="Unassembled WGS sequence"/>
</dbReference>
<sequence length="136" mass="14494">MDELPALLKRVSRIAFFFLSMGCLGWVILPGYKPVFGGFLIGVIGGLAISWHLAWKLVRLGDAAAAGRKPRSGLGFLTRACIGLLAGVVSVRTLEFDLAATAAGLIVPSMATLLLGIIARRRLSDGHPTDERGEKH</sequence>
<comment type="caution">
    <text evidence="7">The sequence shown here is derived from an EMBL/GenBank/DDBJ whole genome shotgun (WGS) entry which is preliminary data.</text>
</comment>
<feature type="transmembrane region" description="Helical" evidence="6">
    <location>
        <begin position="100"/>
        <end position="119"/>
    </location>
</feature>
<evidence type="ECO:0000256" key="5">
    <source>
        <dbReference type="ARBA" id="ARBA00023136"/>
    </source>
</evidence>
<organism evidence="7 8">
    <name type="scientific">Cohnella lubricantis</name>
    <dbReference type="NCBI Taxonomy" id="2163172"/>
    <lineage>
        <taxon>Bacteria</taxon>
        <taxon>Bacillati</taxon>
        <taxon>Bacillota</taxon>
        <taxon>Bacilli</taxon>
        <taxon>Bacillales</taxon>
        <taxon>Paenibacillaceae</taxon>
        <taxon>Cohnella</taxon>
    </lineage>
</organism>
<keyword evidence="4 6" id="KW-1133">Transmembrane helix</keyword>
<dbReference type="AlphaFoldDB" id="A0A841T9M9"/>
<keyword evidence="5 6" id="KW-0472">Membrane</keyword>
<evidence type="ECO:0000256" key="2">
    <source>
        <dbReference type="ARBA" id="ARBA00022475"/>
    </source>
</evidence>
<evidence type="ECO:0000256" key="3">
    <source>
        <dbReference type="ARBA" id="ARBA00022692"/>
    </source>
</evidence>
<dbReference type="InterPro" id="IPR005598">
    <property type="entry name" value="ATP_synth_I"/>
</dbReference>